<name>B9S5Z7_RICCO</name>
<evidence type="ECO:0000256" key="3">
    <source>
        <dbReference type="ARBA" id="ARBA00022692"/>
    </source>
</evidence>
<comment type="similarity">
    <text evidence="2 7">Belongs to the SCAMP family.</text>
</comment>
<evidence type="ECO:0000256" key="2">
    <source>
        <dbReference type="ARBA" id="ARBA00010482"/>
    </source>
</evidence>
<dbReference type="InterPro" id="IPR007273">
    <property type="entry name" value="SCAMP"/>
</dbReference>
<feature type="transmembrane region" description="Helical" evidence="7">
    <location>
        <begin position="17"/>
        <end position="33"/>
    </location>
</feature>
<dbReference type="PANTHER" id="PTHR10687:SF2">
    <property type="entry name" value="SECRETORY CARRIER-ASSOCIATED MEMBRANE PROTEIN"/>
    <property type="match status" value="1"/>
</dbReference>
<sequence>MAVAVLWSQGGEVEQESLFLAVAYLVLGVPAAYSSWHRTLSLAFQEKKRLTFKWFLVFYLFHLAFCLFASISPIEGRSLTGVLSAMAVSSDHGFARVLYFVGFVLFSYEYALSFWVMLSVYMYYRHGGVSLGDDLTSMEP</sequence>
<dbReference type="eggNOG" id="KOG3088">
    <property type="taxonomic scope" value="Eukaryota"/>
</dbReference>
<gene>
    <name evidence="8" type="ORF">RCOM_1062740</name>
</gene>
<organism evidence="8 9">
    <name type="scientific">Ricinus communis</name>
    <name type="common">Castor bean</name>
    <dbReference type="NCBI Taxonomy" id="3988"/>
    <lineage>
        <taxon>Eukaryota</taxon>
        <taxon>Viridiplantae</taxon>
        <taxon>Streptophyta</taxon>
        <taxon>Embryophyta</taxon>
        <taxon>Tracheophyta</taxon>
        <taxon>Spermatophyta</taxon>
        <taxon>Magnoliopsida</taxon>
        <taxon>eudicotyledons</taxon>
        <taxon>Gunneridae</taxon>
        <taxon>Pentapetalae</taxon>
        <taxon>rosids</taxon>
        <taxon>fabids</taxon>
        <taxon>Malpighiales</taxon>
        <taxon>Euphorbiaceae</taxon>
        <taxon>Acalyphoideae</taxon>
        <taxon>Acalypheae</taxon>
        <taxon>Ricinus</taxon>
    </lineage>
</organism>
<dbReference type="Proteomes" id="UP000008311">
    <property type="component" value="Unassembled WGS sequence"/>
</dbReference>
<evidence type="ECO:0000256" key="1">
    <source>
        <dbReference type="ARBA" id="ARBA00004003"/>
    </source>
</evidence>
<evidence type="ECO:0000256" key="6">
    <source>
        <dbReference type="ARBA" id="ARBA00023329"/>
    </source>
</evidence>
<evidence type="ECO:0000313" key="9">
    <source>
        <dbReference type="Proteomes" id="UP000008311"/>
    </source>
</evidence>
<reference evidence="9" key="1">
    <citation type="journal article" date="2010" name="Nat. Biotechnol.">
        <title>Draft genome sequence of the oilseed species Ricinus communis.</title>
        <authorList>
            <person name="Chan A.P."/>
            <person name="Crabtree J."/>
            <person name="Zhao Q."/>
            <person name="Lorenzi H."/>
            <person name="Orvis J."/>
            <person name="Puiu D."/>
            <person name="Melake-Berhan A."/>
            <person name="Jones K.M."/>
            <person name="Redman J."/>
            <person name="Chen G."/>
            <person name="Cahoon E.B."/>
            <person name="Gedil M."/>
            <person name="Stanke M."/>
            <person name="Haas B.J."/>
            <person name="Wortman J.R."/>
            <person name="Fraser-Liggett C.M."/>
            <person name="Ravel J."/>
            <person name="Rabinowicz P.D."/>
        </authorList>
    </citation>
    <scope>NUCLEOTIDE SEQUENCE [LARGE SCALE GENOMIC DNA]</scope>
    <source>
        <strain evidence="9">cv. Hale</strain>
    </source>
</reference>
<dbReference type="PANTHER" id="PTHR10687">
    <property type="entry name" value="SECRETORY CARRIER-ASSOCIATED MEMBRANE PROTEIN SCAMP"/>
    <property type="match status" value="1"/>
</dbReference>
<dbReference type="AlphaFoldDB" id="B9S5Z7"/>
<protein>
    <recommendedName>
        <fullName evidence="7">Secretory carrier-associated membrane protein</fullName>
        <shortName evidence="7">Secretory carrier membrane protein</shortName>
    </recommendedName>
</protein>
<dbReference type="Pfam" id="PF04144">
    <property type="entry name" value="SCAMP"/>
    <property type="match status" value="1"/>
</dbReference>
<dbReference type="STRING" id="3988.B9S5Z7"/>
<dbReference type="EMBL" id="EQ973877">
    <property type="protein sequence ID" value="EEF40906.1"/>
    <property type="molecule type" value="Genomic_DNA"/>
</dbReference>
<dbReference type="GO" id="GO:0055038">
    <property type="term" value="C:recycling endosome membrane"/>
    <property type="evidence" value="ECO:0000318"/>
    <property type="project" value="GO_Central"/>
</dbReference>
<dbReference type="GO" id="GO:0005886">
    <property type="term" value="C:plasma membrane"/>
    <property type="evidence" value="ECO:0007669"/>
    <property type="project" value="UniProtKB-SubCell"/>
</dbReference>
<evidence type="ECO:0000313" key="8">
    <source>
        <dbReference type="EMBL" id="EEF40906.1"/>
    </source>
</evidence>
<dbReference type="GO" id="GO:0015031">
    <property type="term" value="P:protein transport"/>
    <property type="evidence" value="ECO:0007669"/>
    <property type="project" value="InterPro"/>
</dbReference>
<dbReference type="GO" id="GO:0032588">
    <property type="term" value="C:trans-Golgi network membrane"/>
    <property type="evidence" value="ECO:0000318"/>
    <property type="project" value="GO_Central"/>
</dbReference>
<keyword evidence="5 7" id="KW-0472">Membrane</keyword>
<evidence type="ECO:0000256" key="5">
    <source>
        <dbReference type="ARBA" id="ARBA00023136"/>
    </source>
</evidence>
<keyword evidence="7" id="KW-1003">Cell membrane</keyword>
<comment type="function">
    <text evidence="1 7">Probably involved in membrane trafficking.</text>
</comment>
<dbReference type="InParanoid" id="B9S5Z7"/>
<comment type="caution">
    <text evidence="7">Lacks conserved residue(s) required for the propagation of feature annotation.</text>
</comment>
<comment type="subcellular location">
    <subcellularLocation>
        <location evidence="7">Cell membrane</location>
        <topology evidence="7">Multi-pass membrane protein</topology>
    </subcellularLocation>
    <subcellularLocation>
        <location evidence="7">Cytoplasmic vesicle</location>
        <location evidence="7">Secretory vesicle membrane</location>
        <topology evidence="7">Multi-pass membrane protein</topology>
    </subcellularLocation>
</comment>
<keyword evidence="3 7" id="KW-0812">Transmembrane</keyword>
<keyword evidence="4 7" id="KW-1133">Transmembrane helix</keyword>
<proteinExistence type="inferred from homology"/>
<evidence type="ECO:0000256" key="4">
    <source>
        <dbReference type="ARBA" id="ARBA00022989"/>
    </source>
</evidence>
<keyword evidence="6 7" id="KW-0968">Cytoplasmic vesicle</keyword>
<feature type="transmembrane region" description="Helical" evidence="7">
    <location>
        <begin position="54"/>
        <end position="74"/>
    </location>
</feature>
<accession>B9S5Z7</accession>
<feature type="transmembrane region" description="Helical" evidence="7">
    <location>
        <begin position="94"/>
        <end position="118"/>
    </location>
</feature>
<evidence type="ECO:0000256" key="7">
    <source>
        <dbReference type="RuleBase" id="RU363122"/>
    </source>
</evidence>
<keyword evidence="7" id="KW-0813">Transport</keyword>
<dbReference type="GO" id="GO:0030658">
    <property type="term" value="C:transport vesicle membrane"/>
    <property type="evidence" value="ECO:0007669"/>
    <property type="project" value="UniProtKB-SubCell"/>
</dbReference>
<keyword evidence="9" id="KW-1185">Reference proteome</keyword>